<keyword evidence="6" id="KW-1185">Reference proteome</keyword>
<dbReference type="AlphaFoldDB" id="A0AAV0XUT6"/>
<reference evidence="3 6" key="1">
    <citation type="submission" date="2023-01" db="EMBL/GenBank/DDBJ databases">
        <authorList>
            <person name="Whitehead M."/>
        </authorList>
    </citation>
    <scope>NUCLEOTIDE SEQUENCE [LARGE SCALE GENOMIC DNA]</scope>
</reference>
<comment type="caution">
    <text evidence="3">The sequence shown here is derived from an EMBL/GenBank/DDBJ whole genome shotgun (WGS) entry which is preliminary data.</text>
</comment>
<evidence type="ECO:0000313" key="2">
    <source>
        <dbReference type="EMBL" id="CAI6372285.1"/>
    </source>
</evidence>
<proteinExistence type="predicted"/>
<dbReference type="PROSITE" id="PS51184">
    <property type="entry name" value="JMJC"/>
    <property type="match status" value="1"/>
</dbReference>
<evidence type="ECO:0000313" key="3">
    <source>
        <dbReference type="EMBL" id="CAI6372320.1"/>
    </source>
</evidence>
<dbReference type="SMART" id="SM00558">
    <property type="entry name" value="JmjC"/>
    <property type="match status" value="1"/>
</dbReference>
<evidence type="ECO:0000313" key="4">
    <source>
        <dbReference type="EMBL" id="CAI6372335.1"/>
    </source>
</evidence>
<dbReference type="InterPro" id="IPR003347">
    <property type="entry name" value="JmjC_dom"/>
</dbReference>
<evidence type="ECO:0000259" key="1">
    <source>
        <dbReference type="PROSITE" id="PS51184"/>
    </source>
</evidence>
<feature type="domain" description="JmjC" evidence="1">
    <location>
        <begin position="55"/>
        <end position="221"/>
    </location>
</feature>
<dbReference type="EMBL" id="CARXXK010001029">
    <property type="protein sequence ID" value="CAI6372404.1"/>
    <property type="molecule type" value="Genomic_DNA"/>
</dbReference>
<dbReference type="Pfam" id="PF02373">
    <property type="entry name" value="JmjC"/>
    <property type="match status" value="1"/>
</dbReference>
<dbReference type="Proteomes" id="UP001160148">
    <property type="component" value="Unassembled WGS sequence"/>
</dbReference>
<accession>A0AAV0XUT6</accession>
<dbReference type="Gene3D" id="2.60.120.650">
    <property type="entry name" value="Cupin"/>
    <property type="match status" value="1"/>
</dbReference>
<gene>
    <name evidence="2" type="ORF">MEUPH1_LOCUS26179</name>
    <name evidence="3" type="ORF">MEUPH1_LOCUS26209</name>
    <name evidence="4" type="ORF">MEUPH1_LOCUS26224</name>
    <name evidence="5" type="ORF">MEUPH1_LOCUS26282</name>
</gene>
<protein>
    <recommendedName>
        <fullName evidence="1">JmjC domain-containing protein</fullName>
    </recommendedName>
</protein>
<name>A0AAV0XUT6_9HEMI</name>
<dbReference type="EMBL" id="CARXXK010001029">
    <property type="protein sequence ID" value="CAI6372335.1"/>
    <property type="molecule type" value="Genomic_DNA"/>
</dbReference>
<evidence type="ECO:0000313" key="6">
    <source>
        <dbReference type="Proteomes" id="UP001160148"/>
    </source>
</evidence>
<dbReference type="EMBL" id="CARXXK010001029">
    <property type="protein sequence ID" value="CAI6372320.1"/>
    <property type="molecule type" value="Genomic_DNA"/>
</dbReference>
<organism evidence="3 6">
    <name type="scientific">Macrosiphum euphorbiae</name>
    <name type="common">potato aphid</name>
    <dbReference type="NCBI Taxonomy" id="13131"/>
    <lineage>
        <taxon>Eukaryota</taxon>
        <taxon>Metazoa</taxon>
        <taxon>Ecdysozoa</taxon>
        <taxon>Arthropoda</taxon>
        <taxon>Hexapoda</taxon>
        <taxon>Insecta</taxon>
        <taxon>Pterygota</taxon>
        <taxon>Neoptera</taxon>
        <taxon>Paraneoptera</taxon>
        <taxon>Hemiptera</taxon>
        <taxon>Sternorrhyncha</taxon>
        <taxon>Aphidomorpha</taxon>
        <taxon>Aphidoidea</taxon>
        <taxon>Aphididae</taxon>
        <taxon>Macrosiphini</taxon>
        <taxon>Macrosiphum</taxon>
    </lineage>
</organism>
<sequence>MFNKTEILLYYWCPAQSPTTWKGTKLKKDLYCRITYRMFNGSDNSHISFNNIDPCKILEDKNESVTENGYVDKLCNEYKSCISADNKTNIGIQSGLNRSVFHIGNSRTATSLRIEPDHLPVIHLLYEGYPKLWLFLSQAAAKKLKTLIPLDQGQLIFIHPKFFLENYIPIELALQIRNTGIYIQPNIMHQSINLGVNFSESVNFGSAKWLLTKSVLTDFDCFTPSPEDITRLLSIDLKQIKSKIKHVIYGRTKREALCFLCNTEFMRIDNHIRTKHNLAVFINLFRNPQWLLKYSKLCSMPELSAEERIAFYCNI</sequence>
<evidence type="ECO:0000313" key="5">
    <source>
        <dbReference type="EMBL" id="CAI6372404.1"/>
    </source>
</evidence>
<dbReference type="EMBL" id="CARXXK010001029">
    <property type="protein sequence ID" value="CAI6372285.1"/>
    <property type="molecule type" value="Genomic_DNA"/>
</dbReference>